<name>A0A081PCA3_9SPHI</name>
<dbReference type="OrthoDB" id="697544at2"/>
<proteinExistence type="predicted"/>
<keyword evidence="1" id="KW-0812">Transmembrane</keyword>
<dbReference type="PIRSF" id="PIRSF018266">
    <property type="entry name" value="FecR"/>
    <property type="match status" value="1"/>
</dbReference>
<evidence type="ECO:0000259" key="3">
    <source>
        <dbReference type="Pfam" id="PF16344"/>
    </source>
</evidence>
<dbReference type="EMBL" id="JNFF01000116">
    <property type="protein sequence ID" value="KEQ28326.1"/>
    <property type="molecule type" value="Genomic_DNA"/>
</dbReference>
<feature type="domain" description="Protein FecR C-terminal" evidence="3">
    <location>
        <begin position="253"/>
        <end position="322"/>
    </location>
</feature>
<dbReference type="Gene3D" id="3.55.50.30">
    <property type="match status" value="1"/>
</dbReference>
<reference evidence="4 5" key="1">
    <citation type="journal article" date="1992" name="Int. J. Syst. Bacteriol.">
        <title>Sphingobacterium antarcticus sp. nov. a Psychrotrophic Bacterium from the Soils of Schirmacher Oasis, Antarctica.</title>
        <authorList>
            <person name="Shivaji S."/>
            <person name="Ray M.K."/>
            <person name="Rao N.S."/>
            <person name="Saiserr L."/>
            <person name="Jagannadham M.V."/>
            <person name="Kumar G.S."/>
            <person name="Reddy G."/>
            <person name="Bhargava P.M."/>
        </authorList>
    </citation>
    <scope>NUCLEOTIDE SEQUENCE [LARGE SCALE GENOMIC DNA]</scope>
    <source>
        <strain evidence="4 5">4BY</strain>
    </source>
</reference>
<keyword evidence="1" id="KW-1133">Transmembrane helix</keyword>
<dbReference type="RefSeq" id="WP_037444132.1">
    <property type="nucleotide sequence ID" value="NZ_JNFF01000116.1"/>
</dbReference>
<evidence type="ECO:0000313" key="5">
    <source>
        <dbReference type="Proteomes" id="UP000028007"/>
    </source>
</evidence>
<dbReference type="eggNOG" id="COG3712">
    <property type="taxonomic scope" value="Bacteria"/>
</dbReference>
<dbReference type="InterPro" id="IPR032508">
    <property type="entry name" value="FecR_C"/>
</dbReference>
<evidence type="ECO:0000313" key="4">
    <source>
        <dbReference type="EMBL" id="KEQ28326.1"/>
    </source>
</evidence>
<keyword evidence="5" id="KW-1185">Reference proteome</keyword>
<dbReference type="Pfam" id="PF04773">
    <property type="entry name" value="FecR"/>
    <property type="match status" value="1"/>
</dbReference>
<keyword evidence="1" id="KW-0472">Membrane</keyword>
<dbReference type="InterPro" id="IPR006860">
    <property type="entry name" value="FecR"/>
</dbReference>
<dbReference type="GO" id="GO:0016989">
    <property type="term" value="F:sigma factor antagonist activity"/>
    <property type="evidence" value="ECO:0007669"/>
    <property type="project" value="TreeGrafter"/>
</dbReference>
<dbReference type="PANTHER" id="PTHR30273">
    <property type="entry name" value="PERIPLASMIC SIGNAL SENSOR AND SIGMA FACTOR ACTIVATOR FECR-RELATED"/>
    <property type="match status" value="1"/>
</dbReference>
<sequence>MNRDNIEALIVRYLNKETSAEENLLVEKWLADNGNADPDWQKLDRTDKDQWLSDVLVEIKDTIKQNSPQVIPLASRKYLWYKIAGVAAVLIVSFSLYLGWPLLENQILSGSLASISIPDHQQKQITLADGTTVWLNAGAELRYPKVFNDDSREVYLSGEAYFDVQHDAAKPFLIHTGDVVTRVLGTAFNIKEDKKKHTLEVTVTRGKVSVADDGKLLSILTANQQISLDLLSRKAAEKTVDARSVIAWQENDMLFDDVTFAEAATQLEQHFHVKITFKNDKLKDCRFSGTALKGDKLDDILDVICGFNNSTWQRSSRNHITINGEGCN</sequence>
<dbReference type="AlphaFoldDB" id="A0A081PCA3"/>
<dbReference type="Gene3D" id="2.60.120.1440">
    <property type="match status" value="1"/>
</dbReference>
<organism evidence="4 5">
    <name type="scientific">Pedobacter antarcticus 4BY</name>
    <dbReference type="NCBI Taxonomy" id="1358423"/>
    <lineage>
        <taxon>Bacteria</taxon>
        <taxon>Pseudomonadati</taxon>
        <taxon>Bacteroidota</taxon>
        <taxon>Sphingobacteriia</taxon>
        <taxon>Sphingobacteriales</taxon>
        <taxon>Sphingobacteriaceae</taxon>
        <taxon>Pedobacter</taxon>
    </lineage>
</organism>
<evidence type="ECO:0000256" key="1">
    <source>
        <dbReference type="SAM" id="Phobius"/>
    </source>
</evidence>
<evidence type="ECO:0000259" key="2">
    <source>
        <dbReference type="Pfam" id="PF04773"/>
    </source>
</evidence>
<evidence type="ECO:0008006" key="6">
    <source>
        <dbReference type="Google" id="ProtNLM"/>
    </source>
</evidence>
<protein>
    <recommendedName>
        <fullName evidence="6">FecR protein domain-containing protein</fullName>
    </recommendedName>
</protein>
<comment type="caution">
    <text evidence="4">The sequence shown here is derived from an EMBL/GenBank/DDBJ whole genome shotgun (WGS) entry which is preliminary data.</text>
</comment>
<dbReference type="Proteomes" id="UP000028007">
    <property type="component" value="Unassembled WGS sequence"/>
</dbReference>
<dbReference type="PANTHER" id="PTHR30273:SF2">
    <property type="entry name" value="PROTEIN FECR"/>
    <property type="match status" value="1"/>
</dbReference>
<gene>
    <name evidence="4" type="ORF">N180_01455</name>
</gene>
<dbReference type="InterPro" id="IPR012373">
    <property type="entry name" value="Ferrdict_sens_TM"/>
</dbReference>
<feature type="domain" description="FecR protein" evidence="2">
    <location>
        <begin position="115"/>
        <end position="208"/>
    </location>
</feature>
<accession>A0A081PCA3</accession>
<feature type="transmembrane region" description="Helical" evidence="1">
    <location>
        <begin position="79"/>
        <end position="100"/>
    </location>
</feature>
<dbReference type="Pfam" id="PF16344">
    <property type="entry name" value="FecR_C"/>
    <property type="match status" value="1"/>
</dbReference>